<dbReference type="GO" id="GO:0032259">
    <property type="term" value="P:methylation"/>
    <property type="evidence" value="ECO:0007669"/>
    <property type="project" value="UniProtKB-KW"/>
</dbReference>
<sequence length="161" mass="18455">MGRLDKLVLDKIQQCADDILPLLELNKESFKEQSRGLIPQFTTSPGSLYKSDFIDLLKTIDNDSVDLVFADPPFNLSKLYPSNINDNLKTEKYLHWCQQWLSECVRTLKPGGSLFLWNLAKWNASLAGYPESLLTFRNWISVDIKYSLAMQICPKCYGDIN</sequence>
<dbReference type="SUPFAM" id="SSF53335">
    <property type="entry name" value="S-adenosyl-L-methionine-dependent methyltransferases"/>
    <property type="match status" value="1"/>
</dbReference>
<evidence type="ECO:0000256" key="3">
    <source>
        <dbReference type="ARBA" id="ARBA00022679"/>
    </source>
</evidence>
<keyword evidence="2 5" id="KW-0489">Methyltransferase</keyword>
<comment type="similarity">
    <text evidence="1">Belongs to the N(4)/N(6)-methyltransferase family.</text>
</comment>
<accession>A0A3B0X3B7</accession>
<dbReference type="CDD" id="cd02440">
    <property type="entry name" value="AdoMet_MTases"/>
    <property type="match status" value="1"/>
</dbReference>
<dbReference type="AlphaFoldDB" id="A0A3B0X3B7"/>
<dbReference type="PROSITE" id="PS00092">
    <property type="entry name" value="N6_MTASE"/>
    <property type="match status" value="1"/>
</dbReference>
<dbReference type="GO" id="GO:0008170">
    <property type="term" value="F:N-methyltransferase activity"/>
    <property type="evidence" value="ECO:0007669"/>
    <property type="project" value="InterPro"/>
</dbReference>
<dbReference type="GO" id="GO:0009007">
    <property type="term" value="F:site-specific DNA-methyltransferase (adenine-specific) activity"/>
    <property type="evidence" value="ECO:0007669"/>
    <property type="project" value="UniProtKB-EC"/>
</dbReference>
<dbReference type="Pfam" id="PF01555">
    <property type="entry name" value="N6_N4_Mtase"/>
    <property type="match status" value="1"/>
</dbReference>
<dbReference type="InterPro" id="IPR002941">
    <property type="entry name" value="DNA_methylase_N4/N6"/>
</dbReference>
<evidence type="ECO:0000259" key="4">
    <source>
        <dbReference type="Pfam" id="PF01555"/>
    </source>
</evidence>
<dbReference type="InterPro" id="IPR002052">
    <property type="entry name" value="DNA_methylase_N6_adenine_CS"/>
</dbReference>
<evidence type="ECO:0000313" key="5">
    <source>
        <dbReference type="EMBL" id="VAW58893.1"/>
    </source>
</evidence>
<dbReference type="InterPro" id="IPR001091">
    <property type="entry name" value="RM_Methyltransferase"/>
</dbReference>
<feature type="domain" description="DNA methylase N-4/N-6" evidence="4">
    <location>
        <begin position="65"/>
        <end position="117"/>
    </location>
</feature>
<evidence type="ECO:0000256" key="2">
    <source>
        <dbReference type="ARBA" id="ARBA00022603"/>
    </source>
</evidence>
<reference evidence="5" key="1">
    <citation type="submission" date="2018-06" db="EMBL/GenBank/DDBJ databases">
        <authorList>
            <person name="Zhirakovskaya E."/>
        </authorList>
    </citation>
    <scope>NUCLEOTIDE SEQUENCE</scope>
</reference>
<keyword evidence="3 5" id="KW-0808">Transferase</keyword>
<dbReference type="PRINTS" id="PR00508">
    <property type="entry name" value="S21N4MTFRASE"/>
</dbReference>
<organism evidence="5">
    <name type="scientific">hydrothermal vent metagenome</name>
    <dbReference type="NCBI Taxonomy" id="652676"/>
    <lineage>
        <taxon>unclassified sequences</taxon>
        <taxon>metagenomes</taxon>
        <taxon>ecological metagenomes</taxon>
    </lineage>
</organism>
<dbReference type="Gene3D" id="3.40.50.150">
    <property type="entry name" value="Vaccinia Virus protein VP39"/>
    <property type="match status" value="1"/>
</dbReference>
<protein>
    <submittedName>
        <fullName evidence="5">Adenine-specific methyltransferase</fullName>
        <ecNumber evidence="5">2.1.1.72</ecNumber>
    </submittedName>
</protein>
<dbReference type="EC" id="2.1.1.72" evidence="5"/>
<gene>
    <name evidence="5" type="ORF">MNBD_GAMMA11-653</name>
</gene>
<dbReference type="InterPro" id="IPR029063">
    <property type="entry name" value="SAM-dependent_MTases_sf"/>
</dbReference>
<dbReference type="EMBL" id="UOFG01000051">
    <property type="protein sequence ID" value="VAW58893.1"/>
    <property type="molecule type" value="Genomic_DNA"/>
</dbReference>
<proteinExistence type="inferred from homology"/>
<name>A0A3B0X3B7_9ZZZZ</name>
<evidence type="ECO:0000256" key="1">
    <source>
        <dbReference type="ARBA" id="ARBA00006594"/>
    </source>
</evidence>
<dbReference type="GO" id="GO:0003677">
    <property type="term" value="F:DNA binding"/>
    <property type="evidence" value="ECO:0007669"/>
    <property type="project" value="InterPro"/>
</dbReference>